<dbReference type="Gene3D" id="2.40.170.20">
    <property type="entry name" value="TonB-dependent receptor, beta-barrel domain"/>
    <property type="match status" value="1"/>
</dbReference>
<evidence type="ECO:0000256" key="12">
    <source>
        <dbReference type="ARBA" id="ARBA00023170"/>
    </source>
</evidence>
<organism evidence="19 20">
    <name type="scientific">Chitinophaga ginsengisegetis</name>
    <dbReference type="NCBI Taxonomy" id="393003"/>
    <lineage>
        <taxon>Bacteria</taxon>
        <taxon>Pseudomonadati</taxon>
        <taxon>Bacteroidota</taxon>
        <taxon>Chitinophagia</taxon>
        <taxon>Chitinophagales</taxon>
        <taxon>Chitinophagaceae</taxon>
        <taxon>Chitinophaga</taxon>
    </lineage>
</organism>
<dbReference type="InterPro" id="IPR036942">
    <property type="entry name" value="Beta-barrel_TonB_sf"/>
</dbReference>
<reference evidence="19 20" key="1">
    <citation type="submission" date="2017-02" db="EMBL/GenBank/DDBJ databases">
        <authorList>
            <person name="Peterson S.W."/>
        </authorList>
    </citation>
    <scope>NUCLEOTIDE SEQUENCE [LARGE SCALE GENOMIC DNA]</scope>
    <source>
        <strain evidence="19 20">DSM 18108</strain>
    </source>
</reference>
<dbReference type="NCBIfam" id="TIGR01783">
    <property type="entry name" value="TonB-siderophor"/>
    <property type="match status" value="1"/>
</dbReference>
<comment type="similarity">
    <text evidence="2 14 15">Belongs to the TonB-dependent receptor family.</text>
</comment>
<keyword evidence="4 14" id="KW-1134">Transmembrane beta strand</keyword>
<dbReference type="STRING" id="393003.SAMN05660461_2282"/>
<sequence length="790" mass="86792">MHKHLLLILCILLQGSWLYAQEKANITGQVTTSDGQPAPAVTITLKNSHRSATTNESGNFIFRNMEAGHYQLEISLTGYQAVVQEVTVEKGRSANVTIALSIPVKALQAVTITANKQRLTRISSEYVAKMPLKNIENPQVYTSVTKELLQEQVVVSYADAIKNIPGVVMQLENNSAGGTVTSRGFSTQSFLRNGVPGIIGSGTIDPSNIETLEAIKGPSGTLYGSSFVSFGGLFNRVTKKPFDHFKGEVAYTAGSYGLSRFTTDVNTPLNKEKTLLLRVNAAKHNEGSFQDAGFKSYVFLAPTLTYKMDDKTTLTVDAEYRNEKGNSFYRMFADGSYATGVRSPKDLRLDFRKRFSGDDITNANTAANLYLTLDRQLSGQWSSHTNFTYLSSTANGLSGYLSMKPGNDSLIRTMNYTEYNNANAIDFQQNFNGDFNIGHMRNRLVAGIDIYSVTTKSSGAPGITFDVVSASNPGAAYTQLTRLALLDRFKGLPFNKSIAQQNIYSAYVQDVLNITDRFLVMASVRIDRFDNRGTKNITRDTTTGKYAQTAVSPKFGLVYQIVKDQLSLFANYMNGFQNIAPVLQPDGTFTSFKPSQANQWEGGIKANLLDGKLNGSISYYRINVNNITRADLPERPAYTVQNGTQYSKGIEAEITAVPLRGFNIVAGYAYNDSKIEKSNPTLDGLRPINAGPAHTLNAWLSYRLFHGALKGLGFGFGGNYASDNKVILSTTSEYALPAYTIVNAGISYDKPRFAVAFKVNNISNQDYWIGWSTTIPQMPRNFSGSIALKF</sequence>
<dbReference type="SUPFAM" id="SSF56935">
    <property type="entry name" value="Porins"/>
    <property type="match status" value="1"/>
</dbReference>
<dbReference type="EMBL" id="FUZZ01000001">
    <property type="protein sequence ID" value="SKD01748.1"/>
    <property type="molecule type" value="Genomic_DNA"/>
</dbReference>
<dbReference type="Gene3D" id="2.60.40.1120">
    <property type="entry name" value="Carboxypeptidase-like, regulatory domain"/>
    <property type="match status" value="1"/>
</dbReference>
<dbReference type="InterPro" id="IPR037066">
    <property type="entry name" value="Plug_dom_sf"/>
</dbReference>
<feature type="chain" id="PRO_5012775477" evidence="16">
    <location>
        <begin position="21"/>
        <end position="790"/>
    </location>
</feature>
<gene>
    <name evidence="19" type="ORF">SAMN05660461_2282</name>
</gene>
<evidence type="ECO:0000256" key="2">
    <source>
        <dbReference type="ARBA" id="ARBA00009810"/>
    </source>
</evidence>
<dbReference type="Gene3D" id="2.170.130.10">
    <property type="entry name" value="TonB-dependent receptor, plug domain"/>
    <property type="match status" value="1"/>
</dbReference>
<comment type="subcellular location">
    <subcellularLocation>
        <location evidence="1 14">Cell outer membrane</location>
        <topology evidence="1 14">Multi-pass membrane protein</topology>
    </subcellularLocation>
</comment>
<proteinExistence type="inferred from homology"/>
<dbReference type="GO" id="GO:0015344">
    <property type="term" value="F:siderophore uptake transmembrane transporter activity"/>
    <property type="evidence" value="ECO:0007669"/>
    <property type="project" value="TreeGrafter"/>
</dbReference>
<evidence type="ECO:0000256" key="4">
    <source>
        <dbReference type="ARBA" id="ARBA00022452"/>
    </source>
</evidence>
<keyword evidence="12" id="KW-0675">Receptor</keyword>
<dbReference type="InterPro" id="IPR012910">
    <property type="entry name" value="Plug_dom"/>
</dbReference>
<dbReference type="AlphaFoldDB" id="A0A1T5NNL2"/>
<dbReference type="InterPro" id="IPR013784">
    <property type="entry name" value="Carb-bd-like_fold"/>
</dbReference>
<keyword evidence="3 14" id="KW-0813">Transport</keyword>
<name>A0A1T5NNL2_9BACT</name>
<dbReference type="SUPFAM" id="SSF49452">
    <property type="entry name" value="Starch-binding domain-like"/>
    <property type="match status" value="1"/>
</dbReference>
<keyword evidence="20" id="KW-1185">Reference proteome</keyword>
<keyword evidence="8" id="KW-0408">Iron</keyword>
<evidence type="ECO:0000259" key="17">
    <source>
        <dbReference type="Pfam" id="PF00593"/>
    </source>
</evidence>
<evidence type="ECO:0000256" key="5">
    <source>
        <dbReference type="ARBA" id="ARBA00022496"/>
    </source>
</evidence>
<feature type="signal peptide" evidence="16">
    <location>
        <begin position="1"/>
        <end position="20"/>
    </location>
</feature>
<dbReference type="GO" id="GO:0009279">
    <property type="term" value="C:cell outer membrane"/>
    <property type="evidence" value="ECO:0007669"/>
    <property type="project" value="UniProtKB-SubCell"/>
</dbReference>
<evidence type="ECO:0000256" key="14">
    <source>
        <dbReference type="PROSITE-ProRule" id="PRU01360"/>
    </source>
</evidence>
<evidence type="ECO:0000256" key="16">
    <source>
        <dbReference type="SAM" id="SignalP"/>
    </source>
</evidence>
<evidence type="ECO:0000256" key="8">
    <source>
        <dbReference type="ARBA" id="ARBA00023004"/>
    </source>
</evidence>
<keyword evidence="7 16" id="KW-0732">Signal</keyword>
<dbReference type="GO" id="GO:0015891">
    <property type="term" value="P:siderophore transport"/>
    <property type="evidence" value="ECO:0007669"/>
    <property type="project" value="InterPro"/>
</dbReference>
<keyword evidence="13 14" id="KW-0998">Cell outer membrane</keyword>
<dbReference type="RefSeq" id="WP_159454274.1">
    <property type="nucleotide sequence ID" value="NZ_FUZZ01000001.1"/>
</dbReference>
<keyword evidence="5" id="KW-0410">Iron transport</keyword>
<evidence type="ECO:0000256" key="3">
    <source>
        <dbReference type="ARBA" id="ARBA00022448"/>
    </source>
</evidence>
<feature type="domain" description="TonB-dependent receptor-like beta-barrel" evidence="17">
    <location>
        <begin position="308"/>
        <end position="762"/>
    </location>
</feature>
<keyword evidence="6 14" id="KW-0812">Transmembrane</keyword>
<evidence type="ECO:0000256" key="11">
    <source>
        <dbReference type="ARBA" id="ARBA00023136"/>
    </source>
</evidence>
<dbReference type="Proteomes" id="UP000190166">
    <property type="component" value="Unassembled WGS sequence"/>
</dbReference>
<dbReference type="Pfam" id="PF00593">
    <property type="entry name" value="TonB_dep_Rec_b-barrel"/>
    <property type="match status" value="1"/>
</dbReference>
<evidence type="ECO:0000313" key="19">
    <source>
        <dbReference type="EMBL" id="SKD01748.1"/>
    </source>
</evidence>
<dbReference type="InterPro" id="IPR039426">
    <property type="entry name" value="TonB-dep_rcpt-like"/>
</dbReference>
<evidence type="ECO:0000256" key="10">
    <source>
        <dbReference type="ARBA" id="ARBA00023077"/>
    </source>
</evidence>
<evidence type="ECO:0000256" key="13">
    <source>
        <dbReference type="ARBA" id="ARBA00023237"/>
    </source>
</evidence>
<evidence type="ECO:0000259" key="18">
    <source>
        <dbReference type="Pfam" id="PF07715"/>
    </source>
</evidence>
<evidence type="ECO:0000256" key="9">
    <source>
        <dbReference type="ARBA" id="ARBA00023065"/>
    </source>
</evidence>
<protein>
    <submittedName>
        <fullName evidence="19">Iron complex outermembrane recepter protein</fullName>
    </submittedName>
</protein>
<evidence type="ECO:0000313" key="20">
    <source>
        <dbReference type="Proteomes" id="UP000190166"/>
    </source>
</evidence>
<feature type="domain" description="TonB-dependent receptor plug" evidence="18">
    <location>
        <begin position="135"/>
        <end position="226"/>
    </location>
</feature>
<dbReference type="InterPro" id="IPR000531">
    <property type="entry name" value="Beta-barrel_TonB"/>
</dbReference>
<dbReference type="GO" id="GO:0038023">
    <property type="term" value="F:signaling receptor activity"/>
    <property type="evidence" value="ECO:0007669"/>
    <property type="project" value="InterPro"/>
</dbReference>
<evidence type="ECO:0000256" key="6">
    <source>
        <dbReference type="ARBA" id="ARBA00022692"/>
    </source>
</evidence>
<dbReference type="InterPro" id="IPR010105">
    <property type="entry name" value="TonB_sidphr_rcpt"/>
</dbReference>
<dbReference type="CDD" id="cd01347">
    <property type="entry name" value="ligand_gated_channel"/>
    <property type="match status" value="1"/>
</dbReference>
<dbReference type="PANTHER" id="PTHR32552:SF68">
    <property type="entry name" value="FERRICHROME OUTER MEMBRANE TRANSPORTER_PHAGE RECEPTOR"/>
    <property type="match status" value="1"/>
</dbReference>
<evidence type="ECO:0000256" key="1">
    <source>
        <dbReference type="ARBA" id="ARBA00004571"/>
    </source>
</evidence>
<accession>A0A1T5NNL2</accession>
<keyword evidence="9" id="KW-0406">Ion transport</keyword>
<dbReference type="PROSITE" id="PS52016">
    <property type="entry name" value="TONB_DEPENDENT_REC_3"/>
    <property type="match status" value="1"/>
</dbReference>
<dbReference type="Pfam" id="PF13620">
    <property type="entry name" value="CarboxypepD_reg"/>
    <property type="match status" value="1"/>
</dbReference>
<keyword evidence="11 14" id="KW-0472">Membrane</keyword>
<keyword evidence="10 15" id="KW-0798">TonB box</keyword>
<evidence type="ECO:0000256" key="15">
    <source>
        <dbReference type="RuleBase" id="RU003357"/>
    </source>
</evidence>
<evidence type="ECO:0000256" key="7">
    <source>
        <dbReference type="ARBA" id="ARBA00022729"/>
    </source>
</evidence>
<dbReference type="Pfam" id="PF07715">
    <property type="entry name" value="Plug"/>
    <property type="match status" value="1"/>
</dbReference>
<dbReference type="GO" id="GO:0030246">
    <property type="term" value="F:carbohydrate binding"/>
    <property type="evidence" value="ECO:0007669"/>
    <property type="project" value="InterPro"/>
</dbReference>
<dbReference type="PANTHER" id="PTHR32552">
    <property type="entry name" value="FERRICHROME IRON RECEPTOR-RELATED"/>
    <property type="match status" value="1"/>
</dbReference>